<dbReference type="AlphaFoldDB" id="A0A087TZX0"/>
<gene>
    <name evidence="1" type="ORF">X975_18559</name>
</gene>
<dbReference type="STRING" id="407821.A0A087TZX0"/>
<keyword evidence="2" id="KW-1185">Reference proteome</keyword>
<dbReference type="SUPFAM" id="SSF90188">
    <property type="entry name" value="Somatomedin B domain"/>
    <property type="match status" value="1"/>
</dbReference>
<evidence type="ECO:0000313" key="1">
    <source>
        <dbReference type="EMBL" id="KFM70659.1"/>
    </source>
</evidence>
<dbReference type="InterPro" id="IPR036024">
    <property type="entry name" value="Somatomedin_B-like_dom_sf"/>
</dbReference>
<accession>A0A087TZX0</accession>
<proteinExistence type="predicted"/>
<protein>
    <recommendedName>
        <fullName evidence="3">SMB domain-containing protein</fullName>
    </recommendedName>
</protein>
<dbReference type="PANTHER" id="PTHR45902">
    <property type="entry name" value="LATROPHILIN RECEPTOR-LIKE PROTEIN A"/>
    <property type="match status" value="1"/>
</dbReference>
<name>A0A087TZX0_STEMI</name>
<dbReference type="EMBL" id="KK117506">
    <property type="protein sequence ID" value="KFM70659.1"/>
    <property type="molecule type" value="Genomic_DNA"/>
</dbReference>
<dbReference type="OrthoDB" id="6421278at2759"/>
<reference evidence="1 2" key="1">
    <citation type="submission" date="2013-11" db="EMBL/GenBank/DDBJ databases">
        <title>Genome sequencing of Stegodyphus mimosarum.</title>
        <authorList>
            <person name="Bechsgaard J."/>
        </authorList>
    </citation>
    <scope>NUCLEOTIDE SEQUENCE [LARGE SCALE GENOMIC DNA]</scope>
</reference>
<evidence type="ECO:0008006" key="3">
    <source>
        <dbReference type="Google" id="ProtNLM"/>
    </source>
</evidence>
<evidence type="ECO:0000313" key="2">
    <source>
        <dbReference type="Proteomes" id="UP000054359"/>
    </source>
</evidence>
<dbReference type="InterPro" id="IPR053231">
    <property type="entry name" value="GPCR_LN-TM7"/>
</dbReference>
<feature type="non-terminal residue" evidence="1">
    <location>
        <position position="341"/>
    </location>
</feature>
<sequence>MHLKITIAFYGLEFLTIFFRTAGGNSQLLKFGSCSTKCQNTLSDASAFRIFPPHQCSCSRSCTFYGDCCYDSLYRTAVWKPRNISCLHVHGKGTFQAVSDCAPEIDDMEVGCRSRIGELPPVTSKSSGVTYANIFCAFCNGDYDLQYWDVEYRCEGQNDSRRFHRQQSYGSTVNSQKKEKCEYYAHNDFTFLDNLELRSCNSTDDISRCSPSWTTYSVSQLCQSYSDPVYVNDKLYKNLHCAECNYEALTSAKCHPDIVETLLATGMNATEIYQLCKEEKFDDCLKYMHDTGKGKRYKFSFIFSIHDKICIPIPPKLCCDGQIYDPRSRRCRKLIRGGSKP</sequence>
<organism evidence="1 2">
    <name type="scientific">Stegodyphus mimosarum</name>
    <name type="common">African social velvet spider</name>
    <dbReference type="NCBI Taxonomy" id="407821"/>
    <lineage>
        <taxon>Eukaryota</taxon>
        <taxon>Metazoa</taxon>
        <taxon>Ecdysozoa</taxon>
        <taxon>Arthropoda</taxon>
        <taxon>Chelicerata</taxon>
        <taxon>Arachnida</taxon>
        <taxon>Araneae</taxon>
        <taxon>Araneomorphae</taxon>
        <taxon>Entelegynae</taxon>
        <taxon>Eresoidea</taxon>
        <taxon>Eresidae</taxon>
        <taxon>Stegodyphus</taxon>
    </lineage>
</organism>
<dbReference type="Proteomes" id="UP000054359">
    <property type="component" value="Unassembled WGS sequence"/>
</dbReference>
<dbReference type="PANTHER" id="PTHR45902:SF1">
    <property type="entry name" value="LATROPHILIN RECEPTOR-LIKE PROTEIN A"/>
    <property type="match status" value="1"/>
</dbReference>